<organism evidence="1 2">
    <name type="scientific">Kipferlia bialata</name>
    <dbReference type="NCBI Taxonomy" id="797122"/>
    <lineage>
        <taxon>Eukaryota</taxon>
        <taxon>Metamonada</taxon>
        <taxon>Carpediemonas-like organisms</taxon>
        <taxon>Kipferlia</taxon>
    </lineage>
</organism>
<dbReference type="AlphaFoldDB" id="A0A9K3D4E0"/>
<proteinExistence type="predicted"/>
<keyword evidence="2" id="KW-1185">Reference proteome</keyword>
<dbReference type="EMBL" id="BDIP01004048">
    <property type="protein sequence ID" value="GIQ88412.1"/>
    <property type="molecule type" value="Genomic_DNA"/>
</dbReference>
<protein>
    <submittedName>
        <fullName evidence="1">Uncharacterized protein</fullName>
    </submittedName>
</protein>
<gene>
    <name evidence="1" type="ORF">KIPB_010655</name>
</gene>
<name>A0A9K3D4E0_9EUKA</name>
<feature type="non-terminal residue" evidence="1">
    <location>
        <position position="1"/>
    </location>
</feature>
<sequence>VQLFENRVDKLQLRMVHLECSDPSVLEGNTDHHTRTLPSWSLVGSETDEVSLNPDQEWLPPLKDKDCVTIRRITQVFSNDRDDAVLRHVYIPGSHREIHFDSQREPESVLTMRHVFDSKVVFEYNSRHRFDRLSSRTLLFKQGEEGEMEEFDVSQLDQEAALMYVETAVQLPFFTVFGPRTRTITSRRTGRTSTRELVDSIPVKIKGMVETFAPTSVVSDAVQQRRRDFLKAGAYIEREAALERDGLGGGGAYGDSLDSDVPEKALLKKNYNQLLRKALAEQDYAVYEAARARFPKIVSSAYDAMYDIGTGARSLLGTNDTLESRMKTAMPVAGSEPVQLKGDRVTMLRDLSTESSVEKARHYARMAYEYATIQYNFEQAELNVTEHRAPGRLISKQRQYDLKTGNCTAKGGDLISSESASHEFSALSAREKSLIAEQGRVMDTLLTLVISLECGSETKLPVTMAARKTRK</sequence>
<evidence type="ECO:0000313" key="2">
    <source>
        <dbReference type="Proteomes" id="UP000265618"/>
    </source>
</evidence>
<reference evidence="1 2" key="1">
    <citation type="journal article" date="2018" name="PLoS ONE">
        <title>The draft genome of Kipferlia bialata reveals reductive genome evolution in fornicate parasites.</title>
        <authorList>
            <person name="Tanifuji G."/>
            <person name="Takabayashi S."/>
            <person name="Kume K."/>
            <person name="Takagi M."/>
            <person name="Nakayama T."/>
            <person name="Kamikawa R."/>
            <person name="Inagaki Y."/>
            <person name="Hashimoto T."/>
        </authorList>
    </citation>
    <scope>NUCLEOTIDE SEQUENCE [LARGE SCALE GENOMIC DNA]</scope>
    <source>
        <strain evidence="1">NY0173</strain>
    </source>
</reference>
<comment type="caution">
    <text evidence="1">The sequence shown here is derived from an EMBL/GenBank/DDBJ whole genome shotgun (WGS) entry which is preliminary data.</text>
</comment>
<dbReference type="Proteomes" id="UP000265618">
    <property type="component" value="Unassembled WGS sequence"/>
</dbReference>
<accession>A0A9K3D4E0</accession>
<evidence type="ECO:0000313" key="1">
    <source>
        <dbReference type="EMBL" id="GIQ88412.1"/>
    </source>
</evidence>
<feature type="non-terminal residue" evidence="1">
    <location>
        <position position="471"/>
    </location>
</feature>